<dbReference type="EC" id="2.3.3.9" evidence="1"/>
<accession>A0A7R9G2S8</accession>
<evidence type="ECO:0000313" key="10">
    <source>
        <dbReference type="EMBL" id="CAD7263515.1"/>
    </source>
</evidence>
<feature type="domain" description="Malate synthase C-terminal" evidence="9">
    <location>
        <begin position="541"/>
        <end position="669"/>
    </location>
</feature>
<protein>
    <recommendedName>
        <fullName evidence="1">malate synthase</fullName>
        <ecNumber evidence="1">2.3.3.9</ecNumber>
    </recommendedName>
</protein>
<dbReference type="EMBL" id="OC003627">
    <property type="protein sequence ID" value="CAD7263515.1"/>
    <property type="molecule type" value="Genomic_DNA"/>
</dbReference>
<feature type="active site" description="Proton donor" evidence="6">
    <location>
        <position position="574"/>
    </location>
</feature>
<reference evidence="10" key="1">
    <citation type="submission" date="2020-11" db="EMBL/GenBank/DDBJ databases">
        <authorList>
            <person name="Tran Van P."/>
        </authorList>
    </citation>
    <scope>NUCLEOTIDE SEQUENCE</scope>
</reference>
<name>A0A7R9G2S8_TIMSH</name>
<dbReference type="FunFam" id="1.20.1220.12:FF:000001">
    <property type="entry name" value="Malate synthase"/>
    <property type="match status" value="1"/>
</dbReference>
<dbReference type="Pfam" id="PF01274">
    <property type="entry name" value="MS_TIM-barrel"/>
    <property type="match status" value="2"/>
</dbReference>
<dbReference type="InterPro" id="IPR048355">
    <property type="entry name" value="MS_C"/>
</dbReference>
<feature type="active site" description="Proton acceptor" evidence="6">
    <location>
        <position position="189"/>
    </location>
</feature>
<dbReference type="Gene3D" id="3.20.20.360">
    <property type="entry name" value="Malate synthase, domain 3"/>
    <property type="match status" value="2"/>
</dbReference>
<dbReference type="InterPro" id="IPR006252">
    <property type="entry name" value="Malate_synthA"/>
</dbReference>
<evidence type="ECO:0000259" key="8">
    <source>
        <dbReference type="Pfam" id="PF01274"/>
    </source>
</evidence>
<dbReference type="GO" id="GO:0006097">
    <property type="term" value="P:glyoxylate cycle"/>
    <property type="evidence" value="ECO:0007669"/>
    <property type="project" value="UniProtKB-KW"/>
</dbReference>
<proteinExistence type="predicted"/>
<dbReference type="InterPro" id="IPR011076">
    <property type="entry name" value="Malate_synth_sf"/>
</dbReference>
<dbReference type="PANTHER" id="PTHR42902">
    <property type="entry name" value="MALATE SYNTHASE"/>
    <property type="match status" value="1"/>
</dbReference>
<dbReference type="GO" id="GO:0004474">
    <property type="term" value="F:malate synthase activity"/>
    <property type="evidence" value="ECO:0007669"/>
    <property type="project" value="UniProtKB-EC"/>
</dbReference>
<evidence type="ECO:0000256" key="7">
    <source>
        <dbReference type="SAM" id="MobiDB-lite"/>
    </source>
</evidence>
<dbReference type="AlphaFoldDB" id="A0A7R9G2S8"/>
<dbReference type="GO" id="GO:0005737">
    <property type="term" value="C:cytoplasm"/>
    <property type="evidence" value="ECO:0007669"/>
    <property type="project" value="TreeGrafter"/>
</dbReference>
<evidence type="ECO:0000256" key="5">
    <source>
        <dbReference type="ARBA" id="ARBA00047918"/>
    </source>
</evidence>
<feature type="region of interest" description="Disordered" evidence="7">
    <location>
        <begin position="1"/>
        <end position="39"/>
    </location>
</feature>
<keyword evidence="2" id="KW-0329">Glyoxylate bypass</keyword>
<evidence type="ECO:0000256" key="1">
    <source>
        <dbReference type="ARBA" id="ARBA00012636"/>
    </source>
</evidence>
<dbReference type="InterPro" id="IPR001465">
    <property type="entry name" value="Malate_synthase_TIM"/>
</dbReference>
<gene>
    <name evidence="10" type="ORF">TSIB3V08_LOCUS7591</name>
</gene>
<sequence>MNMADTSSSSNNTTDPVAVLGYRPQVSVHPTSTPQPPPDVYLEPPPPGLELEHARIFTSDALKFVAQLITAFVRDIDQLYQKRLVRKCDLQGGSLLPNFQKVPGDWKVAPLPRRLLNRHLDLGDVSPSNQKHFTKALNADVQGVQVDFDDGHCPTWRNQISGLHNVYRAVHGLLPGVPRIRSVPILMLRPRAWNMVEHHLMVNGREVPGPLFDFGLLVFHNGKILSEQGCGPFFYLSKLEGANEAQLWDDVFTWSERMLGITHGTIKACVLIENILSSFELDGILFALKDHSLGLNCGIWDYAASIICKFGIREIIFICSVPAFTWRVSGKPFRKKPPSVTRAILNIDLPVIGSLVYFESSVLNNGATEVSCELSVSTKVVTGLLCHILRTFGQCLAHLSGDRKEFVLPDRSKYVNMERHFLKSYLRLVVQACHRRGAHATGGMAALLLPTDGQKHTREAADVMRKVSEAKLSEIREGIDGFMVYDVGLVPVINQIVNPRFMDPIQLWQTHSPSLNQLSLTRDDLQVTSHDLLEMPQGGVTLAGLKHNIAVGILFVYHWLQGIGHFRYQGAVEDSATAEISRSQIWQWIRHGVSQTRRRILKKTMMEDMDAVVTRSLVQSIATRFVSEQNRTPSRGDQQTKPPRLDTALQMFLEIVSKRDFPEFITTYLNDSHTFWACHRPMTAPYRLLSKQ</sequence>
<dbReference type="InterPro" id="IPR044856">
    <property type="entry name" value="Malate_synth_C_sf"/>
</dbReference>
<evidence type="ECO:0000256" key="6">
    <source>
        <dbReference type="PIRSR" id="PIRSR601465-50"/>
    </source>
</evidence>
<comment type="catalytic activity">
    <reaction evidence="5">
        <text>glyoxylate + acetyl-CoA + H2O = (S)-malate + CoA + H(+)</text>
        <dbReference type="Rhea" id="RHEA:18181"/>
        <dbReference type="ChEBI" id="CHEBI:15377"/>
        <dbReference type="ChEBI" id="CHEBI:15378"/>
        <dbReference type="ChEBI" id="CHEBI:15589"/>
        <dbReference type="ChEBI" id="CHEBI:36655"/>
        <dbReference type="ChEBI" id="CHEBI:57287"/>
        <dbReference type="ChEBI" id="CHEBI:57288"/>
        <dbReference type="EC" id="2.3.3.9"/>
    </reaction>
</comment>
<keyword evidence="3" id="KW-0816">Tricarboxylic acid cycle</keyword>
<feature type="compositionally biased region" description="Low complexity" evidence="7">
    <location>
        <begin position="1"/>
        <end position="14"/>
    </location>
</feature>
<dbReference type="Gene3D" id="1.20.1220.12">
    <property type="entry name" value="Malate synthase, domain III"/>
    <property type="match status" value="1"/>
</dbReference>
<dbReference type="SUPFAM" id="SSF51645">
    <property type="entry name" value="Malate synthase G"/>
    <property type="match status" value="2"/>
</dbReference>
<dbReference type="PANTHER" id="PTHR42902:SF2">
    <property type="entry name" value="MALATE SYNTHASE"/>
    <property type="match status" value="1"/>
</dbReference>
<dbReference type="GO" id="GO:0006099">
    <property type="term" value="P:tricarboxylic acid cycle"/>
    <property type="evidence" value="ECO:0007669"/>
    <property type="project" value="UniProtKB-KW"/>
</dbReference>
<keyword evidence="4" id="KW-0808">Transferase</keyword>
<dbReference type="InterPro" id="IPR046363">
    <property type="entry name" value="MS_N_TIM-barrel_dom"/>
</dbReference>
<feature type="domain" description="Malate synthase TIM barrel" evidence="8">
    <location>
        <begin position="383"/>
        <end position="511"/>
    </location>
</feature>
<organism evidence="10">
    <name type="scientific">Timema shepardi</name>
    <name type="common">Walking stick</name>
    <dbReference type="NCBI Taxonomy" id="629360"/>
    <lineage>
        <taxon>Eukaryota</taxon>
        <taxon>Metazoa</taxon>
        <taxon>Ecdysozoa</taxon>
        <taxon>Arthropoda</taxon>
        <taxon>Hexapoda</taxon>
        <taxon>Insecta</taxon>
        <taxon>Pterygota</taxon>
        <taxon>Neoptera</taxon>
        <taxon>Polyneoptera</taxon>
        <taxon>Phasmatodea</taxon>
        <taxon>Timematodea</taxon>
        <taxon>Timematoidea</taxon>
        <taxon>Timematidae</taxon>
        <taxon>Timema</taxon>
    </lineage>
</organism>
<evidence type="ECO:0000259" key="9">
    <source>
        <dbReference type="Pfam" id="PF20659"/>
    </source>
</evidence>
<feature type="domain" description="Malate synthase TIM barrel" evidence="8">
    <location>
        <begin position="186"/>
        <end position="310"/>
    </location>
</feature>
<evidence type="ECO:0000256" key="3">
    <source>
        <dbReference type="ARBA" id="ARBA00022532"/>
    </source>
</evidence>
<evidence type="ECO:0000256" key="4">
    <source>
        <dbReference type="ARBA" id="ARBA00022679"/>
    </source>
</evidence>
<dbReference type="Pfam" id="PF20659">
    <property type="entry name" value="MS_C"/>
    <property type="match status" value="1"/>
</dbReference>
<evidence type="ECO:0000256" key="2">
    <source>
        <dbReference type="ARBA" id="ARBA00022435"/>
    </source>
</evidence>